<name>A0A0L8BG44_ENSAD</name>
<proteinExistence type="predicted"/>
<protein>
    <submittedName>
        <fullName evidence="1">Uncharacterized protein</fullName>
    </submittedName>
</protein>
<sequence>MRMDVRPGRIGKSNRGAVAIGRQQTSQPITFPAPKNGLVTTADMASQQPGSATVLRNFLPTLVGCRIRGGSQKRGKALDGGTIRSAFKYKYGAIEKLFMATDTAIYDMTSLAAPPATMSAATGGLTSGDWCTFQHTNAGNSFLICLNGADQRRVYNGSTWATTPAITFTDATTAAQLNYGWLFKNRQFFLKNATLDAYYLPVNAIGGGAAVFSLGGGVEKGGSLLTGFSWSLESGDGLSDLCVFVSTEGEVAVYAGSDPSDANSFALKGVYQIGRPLGKNAWIRAGGDILIATSDGLTPISQVFQRDRQALSQVSVSRPIEDDWRRAANATGAGWVVKQWPEQNLVFIAFPANAVVSDTTFVLNVLNGRWSTISNWKATCYETLQGGLFFGSLNGLCWQGDTTGTDDGLTFTAAYLSQFAPAGQFGQRTAATMAHMYFRAKSEPKVRLFARADYDKAIPTFTTVTAGDAASSEWDVGLWDVGVWDGLSQQQRYSFRQNVRAAGDMLAVGCVITSGGPAKLDLEVDLATLQVAAGEAST</sequence>
<dbReference type="Proteomes" id="UP000037425">
    <property type="component" value="Unassembled WGS sequence"/>
</dbReference>
<evidence type="ECO:0000313" key="1">
    <source>
        <dbReference type="EMBL" id="KOF13569.1"/>
    </source>
</evidence>
<dbReference type="EMBL" id="LGAP01000035">
    <property type="protein sequence ID" value="KOF13569.1"/>
    <property type="molecule type" value="Genomic_DNA"/>
</dbReference>
<comment type="caution">
    <text evidence="1">The sequence shown here is derived from an EMBL/GenBank/DDBJ whole genome shotgun (WGS) entry which is preliminary data.</text>
</comment>
<organism evidence="1 2">
    <name type="scientific">Ensifer adhaerens</name>
    <name type="common">Sinorhizobium morelense</name>
    <dbReference type="NCBI Taxonomy" id="106592"/>
    <lineage>
        <taxon>Bacteria</taxon>
        <taxon>Pseudomonadati</taxon>
        <taxon>Pseudomonadota</taxon>
        <taxon>Alphaproteobacteria</taxon>
        <taxon>Hyphomicrobiales</taxon>
        <taxon>Rhizobiaceae</taxon>
        <taxon>Sinorhizobium/Ensifer group</taxon>
        <taxon>Ensifer</taxon>
    </lineage>
</organism>
<evidence type="ECO:0000313" key="2">
    <source>
        <dbReference type="Proteomes" id="UP000037425"/>
    </source>
</evidence>
<gene>
    <name evidence="1" type="ORF">AC244_30475</name>
</gene>
<reference evidence="2" key="1">
    <citation type="submission" date="2015-07" db="EMBL/GenBank/DDBJ databases">
        <title>Whole genome sequence of an Ensifer adhaerens strain isolated from a cave pool in the Wind Cave National Park.</title>
        <authorList>
            <person name="Eng W.W.H."/>
            <person name="Gan H.M."/>
            <person name="Barton H.A."/>
            <person name="Savka M.A."/>
        </authorList>
    </citation>
    <scope>NUCLEOTIDE SEQUENCE [LARGE SCALE GENOMIC DNA]</scope>
    <source>
        <strain evidence="2">SD006</strain>
    </source>
</reference>
<dbReference type="PATRIC" id="fig|106592.7.peg.5268"/>
<dbReference type="OrthoDB" id="7223544at2"/>
<dbReference type="AlphaFoldDB" id="A0A0L8BG44"/>
<accession>A0A0L8BG44</accession>